<feature type="region of interest" description="Disordered" evidence="1">
    <location>
        <begin position="179"/>
        <end position="214"/>
    </location>
</feature>
<dbReference type="PANTHER" id="PTHR28642">
    <property type="entry name" value="MEIOSIS 1 ARREST PROTEIN"/>
    <property type="match status" value="1"/>
</dbReference>
<accession>A0A067QXH9</accession>
<proteinExistence type="predicted"/>
<dbReference type="STRING" id="136037.A0A067QXH9"/>
<dbReference type="eggNOG" id="ENOG502TBDR">
    <property type="taxonomic scope" value="Eukaryota"/>
</dbReference>
<dbReference type="GO" id="GO:0051308">
    <property type="term" value="P:male meiosis chromosome separation"/>
    <property type="evidence" value="ECO:0007669"/>
    <property type="project" value="TreeGrafter"/>
</dbReference>
<evidence type="ECO:0000313" key="2">
    <source>
        <dbReference type="EMBL" id="KDR10847.1"/>
    </source>
</evidence>
<name>A0A067QXH9_ZOONE</name>
<protein>
    <submittedName>
        <fullName evidence="2">Uncharacterized protein</fullName>
    </submittedName>
</protein>
<reference evidence="2 3" key="1">
    <citation type="journal article" date="2014" name="Nat. Commun.">
        <title>Molecular traces of alternative social organization in a termite genome.</title>
        <authorList>
            <person name="Terrapon N."/>
            <person name="Li C."/>
            <person name="Robertson H.M."/>
            <person name="Ji L."/>
            <person name="Meng X."/>
            <person name="Booth W."/>
            <person name="Chen Z."/>
            <person name="Childers C.P."/>
            <person name="Glastad K.M."/>
            <person name="Gokhale K."/>
            <person name="Gowin J."/>
            <person name="Gronenberg W."/>
            <person name="Hermansen R.A."/>
            <person name="Hu H."/>
            <person name="Hunt B.G."/>
            <person name="Huylmans A.K."/>
            <person name="Khalil S.M."/>
            <person name="Mitchell R.D."/>
            <person name="Munoz-Torres M.C."/>
            <person name="Mustard J.A."/>
            <person name="Pan H."/>
            <person name="Reese J.T."/>
            <person name="Scharf M.E."/>
            <person name="Sun F."/>
            <person name="Vogel H."/>
            <person name="Xiao J."/>
            <person name="Yang W."/>
            <person name="Yang Z."/>
            <person name="Yang Z."/>
            <person name="Zhou J."/>
            <person name="Zhu J."/>
            <person name="Brent C.S."/>
            <person name="Elsik C.G."/>
            <person name="Goodisman M.A."/>
            <person name="Liberles D.A."/>
            <person name="Roe R.M."/>
            <person name="Vargo E.L."/>
            <person name="Vilcinskas A."/>
            <person name="Wang J."/>
            <person name="Bornberg-Bauer E."/>
            <person name="Korb J."/>
            <person name="Zhang G."/>
            <person name="Liebig J."/>
        </authorList>
    </citation>
    <scope>NUCLEOTIDE SEQUENCE [LARGE SCALE GENOMIC DNA]</scope>
    <source>
        <tissue evidence="2">Whole organism</tissue>
    </source>
</reference>
<organism evidence="2 3">
    <name type="scientific">Zootermopsis nevadensis</name>
    <name type="common">Dampwood termite</name>
    <dbReference type="NCBI Taxonomy" id="136037"/>
    <lineage>
        <taxon>Eukaryota</taxon>
        <taxon>Metazoa</taxon>
        <taxon>Ecdysozoa</taxon>
        <taxon>Arthropoda</taxon>
        <taxon>Hexapoda</taxon>
        <taxon>Insecta</taxon>
        <taxon>Pterygota</taxon>
        <taxon>Neoptera</taxon>
        <taxon>Polyneoptera</taxon>
        <taxon>Dictyoptera</taxon>
        <taxon>Blattodea</taxon>
        <taxon>Blattoidea</taxon>
        <taxon>Termitoidae</taxon>
        <taxon>Termopsidae</taxon>
        <taxon>Zootermopsis</taxon>
    </lineage>
</organism>
<evidence type="ECO:0000313" key="3">
    <source>
        <dbReference type="Proteomes" id="UP000027135"/>
    </source>
</evidence>
<dbReference type="GO" id="GO:0007127">
    <property type="term" value="P:meiosis I"/>
    <property type="evidence" value="ECO:0007669"/>
    <property type="project" value="InterPro"/>
</dbReference>
<dbReference type="PANTHER" id="PTHR28642:SF1">
    <property type="entry name" value="MEIOSIS 1 ARREST PROTEIN"/>
    <property type="match status" value="1"/>
</dbReference>
<dbReference type="Proteomes" id="UP000027135">
    <property type="component" value="Unassembled WGS sequence"/>
</dbReference>
<dbReference type="GO" id="GO:0007283">
    <property type="term" value="P:spermatogenesis"/>
    <property type="evidence" value="ECO:0007669"/>
    <property type="project" value="InterPro"/>
</dbReference>
<dbReference type="EMBL" id="KK853134">
    <property type="protein sequence ID" value="KDR10847.1"/>
    <property type="molecule type" value="Genomic_DNA"/>
</dbReference>
<gene>
    <name evidence="2" type="ORF">L798_14829</name>
</gene>
<keyword evidence="3" id="KW-1185">Reference proteome</keyword>
<dbReference type="InterPro" id="IPR033587">
    <property type="entry name" value="M1AP"/>
</dbReference>
<dbReference type="InParanoid" id="A0A067QXH9"/>
<dbReference type="AlphaFoldDB" id="A0A067QXH9"/>
<evidence type="ECO:0000256" key="1">
    <source>
        <dbReference type="SAM" id="MobiDB-lite"/>
    </source>
</evidence>
<sequence>MDFCSIQLGGSGLTKSAANDMPVYELEVIACLTSSSICQSHLFGQPARLCPTQCWHLEWEELLANQQFFMALCKKLCERDQYLLTRIKQHFHSINELSGHFILESDGSELLLKAAVSAELMLPTREVGLPCLSDDRMIHKMMNTVSNCLDHLPLMEEYKPSDFPSGLYSILARNLQHNTLVGSSGHPGPDVSPSELRTREGTKRNRGSSSSSKK</sequence>